<evidence type="ECO:0000313" key="3">
    <source>
        <dbReference type="EMBL" id="UUL82120.1"/>
    </source>
</evidence>
<dbReference type="InterPro" id="IPR056490">
    <property type="entry name" value="Rcc01698_C"/>
</dbReference>
<sequence>MATLVLTTVGGLLGGPVGGAIGALVGRSIDGVLLRPGRREGPRLSELAVQTSSYGAQVPRLFGTIRVAGSVIWSTELIETRTSEGGGKGRPGSVQYSYAASFAVLLSARALLGVKRIWADGKLLRGAAGDFKAATGFRLHLGDSDQPVDPLIAGAVGAAQCPAWRGHAYAVFEQLQLADFGNRIPSLTFEVEADVGPVTVGAVAGALGEVGSEALVPVLDGFSAHGGSTRAVLETLAGATGAWFAPVGDGIAMRGGVGAARDVADDGVGGARAARSIAAADQAPRVLTIGHYDAARDYQAGLQRASRPGAGTRELHLELPAVLDAATAKQVAAAMLARADSERGRRRVALGWDALDIAPGDRVRVAGEDGLWRVAEWALEGNGVMLELAPIVVASARASASSGAVVAAPDRVHGATVLVAAELPPGDGALLAQPRVTIVAGGIGAGWRSATLMLANPAGEWTVAGTTRAPGVIGTIVDAPRPARATIEDRAQSILVELAHGEMLLRHADRGALDRGANLALVGDELIQFGAAVQESARRWRLSRLWRGRLGTEGAIAGHAPGERFALLAPESVVTIDLPLSAIGGTIRVGAVGIADAAPVELVVPVTGASVVPPAPVHLRARANGGGVALRWTRRSRAGWRWIDGVDAPLAEEAERYVVRVAGAELATSAPEAVVVAPAEGWRARIAQVGTIGASSPSEISQGDMR</sequence>
<dbReference type="RefSeq" id="WP_256505902.1">
    <property type="nucleotide sequence ID" value="NZ_CP101740.1"/>
</dbReference>
<organism evidence="3 4">
    <name type="scientific">Sphingomonas qomolangmaensis</name>
    <dbReference type="NCBI Taxonomy" id="2918765"/>
    <lineage>
        <taxon>Bacteria</taxon>
        <taxon>Pseudomonadati</taxon>
        <taxon>Pseudomonadota</taxon>
        <taxon>Alphaproteobacteria</taxon>
        <taxon>Sphingomonadales</taxon>
        <taxon>Sphingomonadaceae</taxon>
        <taxon>Sphingomonas</taxon>
    </lineage>
</organism>
<dbReference type="Pfam" id="PF23666">
    <property type="entry name" value="Rcc01698_C"/>
    <property type="match status" value="1"/>
</dbReference>
<keyword evidence="4" id="KW-1185">Reference proteome</keyword>
<accession>A0ABY5L5A2</accession>
<proteinExistence type="predicted"/>
<evidence type="ECO:0000313" key="4">
    <source>
        <dbReference type="Proteomes" id="UP001058533"/>
    </source>
</evidence>
<reference evidence="3" key="1">
    <citation type="submission" date="2022-07" db="EMBL/GenBank/DDBJ databases">
        <title>Sphingomonas sp. nov., a novel bacterium isolated from the north slope of the Mount Everest.</title>
        <authorList>
            <person name="Cui X."/>
            <person name="Liu Y."/>
        </authorList>
    </citation>
    <scope>NUCLEOTIDE SEQUENCE</scope>
    <source>
        <strain evidence="3">S5-59</strain>
    </source>
</reference>
<feature type="domain" description="Rcc01698-like C-terminal" evidence="2">
    <location>
        <begin position="472"/>
        <end position="565"/>
    </location>
</feature>
<evidence type="ECO:0000259" key="1">
    <source>
        <dbReference type="Pfam" id="PF13550"/>
    </source>
</evidence>
<protein>
    <submittedName>
        <fullName evidence="3">Phage tail protein</fullName>
    </submittedName>
</protein>
<dbReference type="InterPro" id="IPR032876">
    <property type="entry name" value="J_dom"/>
</dbReference>
<gene>
    <name evidence="3" type="ORF">NMP03_13140</name>
</gene>
<dbReference type="Proteomes" id="UP001058533">
    <property type="component" value="Chromosome"/>
</dbReference>
<dbReference type="Pfam" id="PF13550">
    <property type="entry name" value="Phage-tail_3"/>
    <property type="match status" value="1"/>
</dbReference>
<evidence type="ECO:0000259" key="2">
    <source>
        <dbReference type="Pfam" id="PF23666"/>
    </source>
</evidence>
<dbReference type="EMBL" id="CP101740">
    <property type="protein sequence ID" value="UUL82120.1"/>
    <property type="molecule type" value="Genomic_DNA"/>
</dbReference>
<name>A0ABY5L5A2_9SPHN</name>
<feature type="domain" description="Tip attachment protein J" evidence="1">
    <location>
        <begin position="227"/>
        <end position="377"/>
    </location>
</feature>